<protein>
    <recommendedName>
        <fullName evidence="1">DUF6985 domain-containing protein</fullName>
    </recommendedName>
</protein>
<sequence length="176" mass="20353">MLEIIFNNSESSTFNLPIIVQKDNPGNKYFSSFTEDQRNQGNVEVCFYNISGRTTEPTIEQKNALRYVIEHQKQLIEAFFKYTKDFLYPIHIGYIGYDEVSFPEIANSEELRKAMGLVSINIWSEHKEDCSYISFGFDFSGDYEHGTYLVCHKSDVLGWEEDLDTKLIAADLLKTT</sequence>
<evidence type="ECO:0000313" key="3">
    <source>
        <dbReference type="Proteomes" id="UP001236507"/>
    </source>
</evidence>
<organism evidence="2 3">
    <name type="scientific">Flectobacillus roseus</name>
    <dbReference type="NCBI Taxonomy" id="502259"/>
    <lineage>
        <taxon>Bacteria</taxon>
        <taxon>Pseudomonadati</taxon>
        <taxon>Bacteroidota</taxon>
        <taxon>Cytophagia</taxon>
        <taxon>Cytophagales</taxon>
        <taxon>Flectobacillaceae</taxon>
        <taxon>Flectobacillus</taxon>
    </lineage>
</organism>
<keyword evidence="3" id="KW-1185">Reference proteome</keyword>
<dbReference type="RefSeq" id="WP_283346821.1">
    <property type="nucleotide sequence ID" value="NZ_JASHIF010000034.1"/>
</dbReference>
<name>A0ABT6YHF0_9BACT</name>
<dbReference type="EMBL" id="JASHIF010000034">
    <property type="protein sequence ID" value="MDI9862586.1"/>
    <property type="molecule type" value="Genomic_DNA"/>
</dbReference>
<feature type="domain" description="DUF6985" evidence="1">
    <location>
        <begin position="49"/>
        <end position="156"/>
    </location>
</feature>
<proteinExistence type="predicted"/>
<dbReference type="Proteomes" id="UP001236507">
    <property type="component" value="Unassembled WGS sequence"/>
</dbReference>
<dbReference type="InterPro" id="IPR054254">
    <property type="entry name" value="DUF6985"/>
</dbReference>
<evidence type="ECO:0000259" key="1">
    <source>
        <dbReference type="Pfam" id="PF22481"/>
    </source>
</evidence>
<comment type="caution">
    <text evidence="2">The sequence shown here is derived from an EMBL/GenBank/DDBJ whole genome shotgun (WGS) entry which is preliminary data.</text>
</comment>
<evidence type="ECO:0000313" key="2">
    <source>
        <dbReference type="EMBL" id="MDI9862586.1"/>
    </source>
</evidence>
<reference evidence="2 3" key="1">
    <citation type="submission" date="2023-05" db="EMBL/GenBank/DDBJ databases">
        <title>Novel species of genus Flectobacillus isolated from stream in China.</title>
        <authorList>
            <person name="Lu H."/>
        </authorList>
    </citation>
    <scope>NUCLEOTIDE SEQUENCE [LARGE SCALE GENOMIC DNA]</scope>
    <source>
        <strain evidence="2 3">KCTC 42575</strain>
    </source>
</reference>
<dbReference type="Pfam" id="PF22481">
    <property type="entry name" value="DUF6985"/>
    <property type="match status" value="1"/>
</dbReference>
<accession>A0ABT6YHF0</accession>
<gene>
    <name evidence="2" type="ORF">QM524_25395</name>
</gene>